<dbReference type="Proteomes" id="UP000324222">
    <property type="component" value="Unassembled WGS sequence"/>
</dbReference>
<evidence type="ECO:0000313" key="1">
    <source>
        <dbReference type="EMBL" id="MPC28715.1"/>
    </source>
</evidence>
<dbReference type="OrthoDB" id="6077919at2759"/>
<protein>
    <submittedName>
        <fullName evidence="1">Uncharacterized protein</fullName>
    </submittedName>
</protein>
<reference evidence="1 2" key="1">
    <citation type="submission" date="2019-05" db="EMBL/GenBank/DDBJ databases">
        <title>Another draft genome of Portunus trituberculatus and its Hox gene families provides insights of decapod evolution.</title>
        <authorList>
            <person name="Jeong J.-H."/>
            <person name="Song I."/>
            <person name="Kim S."/>
            <person name="Choi T."/>
            <person name="Kim D."/>
            <person name="Ryu S."/>
            <person name="Kim W."/>
        </authorList>
    </citation>
    <scope>NUCLEOTIDE SEQUENCE [LARGE SCALE GENOMIC DNA]</scope>
    <source>
        <tissue evidence="1">Muscle</tissue>
    </source>
</reference>
<evidence type="ECO:0000313" key="2">
    <source>
        <dbReference type="Proteomes" id="UP000324222"/>
    </source>
</evidence>
<comment type="caution">
    <text evidence="1">The sequence shown here is derived from an EMBL/GenBank/DDBJ whole genome shotgun (WGS) entry which is preliminary data.</text>
</comment>
<organism evidence="1 2">
    <name type="scientific">Portunus trituberculatus</name>
    <name type="common">Swimming crab</name>
    <name type="synonym">Neptunus trituberculatus</name>
    <dbReference type="NCBI Taxonomy" id="210409"/>
    <lineage>
        <taxon>Eukaryota</taxon>
        <taxon>Metazoa</taxon>
        <taxon>Ecdysozoa</taxon>
        <taxon>Arthropoda</taxon>
        <taxon>Crustacea</taxon>
        <taxon>Multicrustacea</taxon>
        <taxon>Malacostraca</taxon>
        <taxon>Eumalacostraca</taxon>
        <taxon>Eucarida</taxon>
        <taxon>Decapoda</taxon>
        <taxon>Pleocyemata</taxon>
        <taxon>Brachyura</taxon>
        <taxon>Eubrachyura</taxon>
        <taxon>Portunoidea</taxon>
        <taxon>Portunidae</taxon>
        <taxon>Portuninae</taxon>
        <taxon>Portunus</taxon>
    </lineage>
</organism>
<accession>A0A5B7E5W9</accession>
<sequence length="147" mass="16022">MTIAIKLDPDKCSILTSNNTLHRGRQSWESGSYLIKRPFVVLDVLFFPPIPILKCLSCDVGDHGTPSSSVFSQSNQIHSCPSIIDVFQQCVHKLDPLSSSCSGSFYSPQQAFSLSSPCPLSTGKPRITNGLASRKSVRYAKIRCTGS</sequence>
<gene>
    <name evidence="1" type="ORF">E2C01_021925</name>
</gene>
<name>A0A5B7E5W9_PORTR</name>
<proteinExistence type="predicted"/>
<dbReference type="AlphaFoldDB" id="A0A5B7E5W9"/>
<dbReference type="EMBL" id="VSRR010001954">
    <property type="protein sequence ID" value="MPC28715.1"/>
    <property type="molecule type" value="Genomic_DNA"/>
</dbReference>
<keyword evidence="2" id="KW-1185">Reference proteome</keyword>